<keyword evidence="2" id="KW-1185">Reference proteome</keyword>
<dbReference type="EMBL" id="QMDV01000001">
    <property type="protein sequence ID" value="RAU83592.1"/>
    <property type="molecule type" value="Genomic_DNA"/>
</dbReference>
<protein>
    <recommendedName>
        <fullName evidence="3">Lipoprotein</fullName>
    </recommendedName>
</protein>
<gene>
    <name evidence="1" type="ORF">DP923_00495</name>
</gene>
<proteinExistence type="predicted"/>
<reference evidence="1 2" key="2">
    <citation type="submission" date="2018-07" db="EMBL/GenBank/DDBJ databases">
        <title>Pontibacter sp. 2b14 genomic sequence and assembly.</title>
        <authorList>
            <person name="Du Z.-J."/>
        </authorList>
    </citation>
    <scope>NUCLEOTIDE SEQUENCE [LARGE SCALE GENOMIC DNA]</scope>
    <source>
        <strain evidence="1 2">2b14</strain>
    </source>
</reference>
<evidence type="ECO:0008006" key="3">
    <source>
        <dbReference type="Google" id="ProtNLM"/>
    </source>
</evidence>
<reference evidence="1 2" key="1">
    <citation type="submission" date="2018-06" db="EMBL/GenBank/DDBJ databases">
        <authorList>
            <person name="Liu Z.-W."/>
        </authorList>
    </citation>
    <scope>NUCLEOTIDE SEQUENCE [LARGE SCALE GENOMIC DNA]</scope>
    <source>
        <strain evidence="1 2">2b14</strain>
    </source>
</reference>
<dbReference type="Proteomes" id="UP000251692">
    <property type="component" value="Unassembled WGS sequence"/>
</dbReference>
<name>A0A364RH29_9BACT</name>
<sequence length="222" mass="25589">MLKYITAFFLFVLIASCGRSNEERNNTSESLKNSSTIPKEELHDLINSFLIEENNKGLIVLQTSEVRKLENRLITQNGDTVIDDTLPAPIWEFRFNRRVFNNIVEKGLLDSTEAYYIFESMKPNFTIVLDSSRLYRKAISEDKLNSFFSSGNDIEGFRKLEVATGATTFIILSTPLLNKTNTKAFIAANSYELGQHINRTHYMLEKKNGNWQVVFKDFNIFF</sequence>
<evidence type="ECO:0000313" key="1">
    <source>
        <dbReference type="EMBL" id="RAU83592.1"/>
    </source>
</evidence>
<dbReference type="RefSeq" id="WP_112303630.1">
    <property type="nucleotide sequence ID" value="NZ_QMDV01000001.1"/>
</dbReference>
<dbReference type="PROSITE" id="PS51257">
    <property type="entry name" value="PROKAR_LIPOPROTEIN"/>
    <property type="match status" value="1"/>
</dbReference>
<evidence type="ECO:0000313" key="2">
    <source>
        <dbReference type="Proteomes" id="UP000251692"/>
    </source>
</evidence>
<organism evidence="1 2">
    <name type="scientific">Pontibacter arcticus</name>
    <dbReference type="NCBI Taxonomy" id="2080288"/>
    <lineage>
        <taxon>Bacteria</taxon>
        <taxon>Pseudomonadati</taxon>
        <taxon>Bacteroidota</taxon>
        <taxon>Cytophagia</taxon>
        <taxon>Cytophagales</taxon>
        <taxon>Hymenobacteraceae</taxon>
        <taxon>Pontibacter</taxon>
    </lineage>
</organism>
<accession>A0A364RH29</accession>
<comment type="caution">
    <text evidence="1">The sequence shown here is derived from an EMBL/GenBank/DDBJ whole genome shotgun (WGS) entry which is preliminary data.</text>
</comment>
<dbReference type="AlphaFoldDB" id="A0A364RH29"/>